<keyword evidence="7" id="KW-1185">Reference proteome</keyword>
<accession>A0AAD6V7U7</accession>
<dbReference type="Pfam" id="PF23445">
    <property type="entry name" value="WHD_SNRNP200"/>
    <property type="match status" value="1"/>
</dbReference>
<dbReference type="InterPro" id="IPR027417">
    <property type="entry name" value="P-loop_NTPase"/>
</dbReference>
<dbReference type="GO" id="GO:0003676">
    <property type="term" value="F:nucleic acid binding"/>
    <property type="evidence" value="ECO:0007669"/>
    <property type="project" value="InterPro"/>
</dbReference>
<feature type="domain" description="DEAD/DEAH-box helicase" evidence="3">
    <location>
        <begin position="93"/>
        <end position="166"/>
    </location>
</feature>
<evidence type="ECO:0000259" key="3">
    <source>
        <dbReference type="Pfam" id="PF00270"/>
    </source>
</evidence>
<sequence>MIEDVDGEIVLFPDSFILRQRYMEDEHNMTLTVPMFKPVPPNYYISVKSDRWLHAESRWPISFKHLDFPEKIPPPTPRLDLQALPLPFTPLYASDENVFLGAPIGGGKTICTEFALLRFWGNSVQSYAVCIEPYQEMADMRVKEWRDKLSQVQGQKETVSFTGETSADLRLRCNHLHTDPVLALWIRISVFNHSRFRPPVFVPSRRQCRLTVDDLPTHYAADDKHDRRFLNAEDGSVLNPHFENISDQGYKQDKHFVQHLFESGAVQMLVASRTAAWSLSDVLQMMSRACRPSEDDRSQQTRKEFQTKIPWRVYLSRHIFRRTSYFLIAVKTIENKQDAMWTCFYRRTTQISNYYNLHNVSYQHLSDHLSELVETMLVDLVNSKSIAVEDEIDVSALNLGMESALAFLFSSKTRQSGARPRAIRLAHVDTNFSFALAAVQFKGLQARPRKHSGGTRVRHARQFQSLRLLRLIRAGGGKSQSSPQRKTKSAYVSRLDALKVLGDIITFRFREFESRDLATARDTQLRTQATSGDDKYAHNRRERRKGAWTAVQLALRDVSFYYKDKTATLPPNEYTGLLELDVNVKVRLISSAEVRASRKYHQAERLEVQIAEDGANTRWCSRCSNPCLICASLGRDCARRCSNPCSTCASTRRSGAHLHGSGRAALAWDTGERATVFADTGGAVLAAAVWLELGSLRRAAPFRDP</sequence>
<dbReference type="InterPro" id="IPR036388">
    <property type="entry name" value="WH-like_DNA-bd_sf"/>
</dbReference>
<keyword evidence="2" id="KW-0067">ATP-binding</keyword>
<dbReference type="InterPro" id="IPR004179">
    <property type="entry name" value="Sec63-dom"/>
</dbReference>
<dbReference type="GO" id="GO:0005524">
    <property type="term" value="F:ATP binding"/>
    <property type="evidence" value="ECO:0007669"/>
    <property type="project" value="InterPro"/>
</dbReference>
<evidence type="ECO:0000313" key="7">
    <source>
        <dbReference type="Proteomes" id="UP001219525"/>
    </source>
</evidence>
<evidence type="ECO:0000256" key="2">
    <source>
        <dbReference type="ARBA" id="ARBA00022806"/>
    </source>
</evidence>
<evidence type="ECO:0000259" key="5">
    <source>
        <dbReference type="Pfam" id="PF23445"/>
    </source>
</evidence>
<feature type="domain" description="SEC63" evidence="4">
    <location>
        <begin position="1"/>
        <end position="62"/>
    </location>
</feature>
<dbReference type="InterPro" id="IPR035892">
    <property type="entry name" value="C2_domain_sf"/>
</dbReference>
<dbReference type="Pfam" id="PF02889">
    <property type="entry name" value="Sec63"/>
    <property type="match status" value="1"/>
</dbReference>
<protein>
    <submittedName>
        <fullName evidence="6">Uncharacterized protein</fullName>
    </submittedName>
</protein>
<dbReference type="Proteomes" id="UP001219525">
    <property type="component" value="Unassembled WGS sequence"/>
</dbReference>
<dbReference type="Pfam" id="PF00270">
    <property type="entry name" value="DEAD"/>
    <property type="match status" value="1"/>
</dbReference>
<dbReference type="AlphaFoldDB" id="A0AAD6V7U7"/>
<keyword evidence="2" id="KW-0547">Nucleotide-binding</keyword>
<dbReference type="Gene3D" id="1.10.10.10">
    <property type="entry name" value="Winged helix-like DNA-binding domain superfamily/Winged helix DNA-binding domain"/>
    <property type="match status" value="1"/>
</dbReference>
<evidence type="ECO:0000259" key="4">
    <source>
        <dbReference type="Pfam" id="PF02889"/>
    </source>
</evidence>
<evidence type="ECO:0000313" key="6">
    <source>
        <dbReference type="EMBL" id="KAJ7199570.1"/>
    </source>
</evidence>
<comment type="caution">
    <text evidence="6">The sequence shown here is derived from an EMBL/GenBank/DDBJ whole genome shotgun (WGS) entry which is preliminary data.</text>
</comment>
<dbReference type="SUPFAM" id="SSF52540">
    <property type="entry name" value="P-loop containing nucleoside triphosphate hydrolases"/>
    <property type="match status" value="2"/>
</dbReference>
<evidence type="ECO:0000256" key="1">
    <source>
        <dbReference type="ARBA" id="ARBA00022801"/>
    </source>
</evidence>
<feature type="domain" description="MER3 helicase-like winged helix" evidence="5">
    <location>
        <begin position="328"/>
        <end position="390"/>
    </location>
</feature>
<dbReference type="GO" id="GO:0004386">
    <property type="term" value="F:helicase activity"/>
    <property type="evidence" value="ECO:0007669"/>
    <property type="project" value="UniProtKB-KW"/>
</dbReference>
<dbReference type="Gene3D" id="2.60.40.150">
    <property type="entry name" value="C2 domain"/>
    <property type="match status" value="1"/>
</dbReference>
<proteinExistence type="predicted"/>
<name>A0AAD6V7U7_9AGAR</name>
<dbReference type="InterPro" id="IPR011545">
    <property type="entry name" value="DEAD/DEAH_box_helicase_dom"/>
</dbReference>
<reference evidence="6" key="1">
    <citation type="submission" date="2023-03" db="EMBL/GenBank/DDBJ databases">
        <title>Massive genome expansion in bonnet fungi (Mycena s.s.) driven by repeated elements and novel gene families across ecological guilds.</title>
        <authorList>
            <consortium name="Lawrence Berkeley National Laboratory"/>
            <person name="Harder C.B."/>
            <person name="Miyauchi S."/>
            <person name="Viragh M."/>
            <person name="Kuo A."/>
            <person name="Thoen E."/>
            <person name="Andreopoulos B."/>
            <person name="Lu D."/>
            <person name="Skrede I."/>
            <person name="Drula E."/>
            <person name="Henrissat B."/>
            <person name="Morin E."/>
            <person name="Kohler A."/>
            <person name="Barry K."/>
            <person name="LaButti K."/>
            <person name="Morin E."/>
            <person name="Salamov A."/>
            <person name="Lipzen A."/>
            <person name="Mereny Z."/>
            <person name="Hegedus B."/>
            <person name="Baldrian P."/>
            <person name="Stursova M."/>
            <person name="Weitz H."/>
            <person name="Taylor A."/>
            <person name="Grigoriev I.V."/>
            <person name="Nagy L.G."/>
            <person name="Martin F."/>
            <person name="Kauserud H."/>
        </authorList>
    </citation>
    <scope>NUCLEOTIDE SEQUENCE</scope>
    <source>
        <strain evidence="6">9144</strain>
    </source>
</reference>
<organism evidence="6 7">
    <name type="scientific">Mycena pura</name>
    <dbReference type="NCBI Taxonomy" id="153505"/>
    <lineage>
        <taxon>Eukaryota</taxon>
        <taxon>Fungi</taxon>
        <taxon>Dikarya</taxon>
        <taxon>Basidiomycota</taxon>
        <taxon>Agaricomycotina</taxon>
        <taxon>Agaricomycetes</taxon>
        <taxon>Agaricomycetidae</taxon>
        <taxon>Agaricales</taxon>
        <taxon>Marasmiineae</taxon>
        <taxon>Mycenaceae</taxon>
        <taxon>Mycena</taxon>
    </lineage>
</organism>
<keyword evidence="2" id="KW-0347">Helicase</keyword>
<gene>
    <name evidence="6" type="ORF">GGX14DRAFT_661377</name>
</gene>
<dbReference type="Gene3D" id="3.40.50.300">
    <property type="entry name" value="P-loop containing nucleotide triphosphate hydrolases"/>
    <property type="match status" value="1"/>
</dbReference>
<keyword evidence="1" id="KW-0378">Hydrolase</keyword>
<dbReference type="InterPro" id="IPR057842">
    <property type="entry name" value="WH_MER3"/>
</dbReference>
<dbReference type="EMBL" id="JARJCW010000067">
    <property type="protein sequence ID" value="KAJ7199570.1"/>
    <property type="molecule type" value="Genomic_DNA"/>
</dbReference>